<gene>
    <name evidence="2" type="ORF">FH972_001022</name>
</gene>
<dbReference type="OrthoDB" id="1791598at2759"/>
<dbReference type="AlphaFoldDB" id="A0A5N6QAG6"/>
<sequence length="553" mass="63146">MAGEDPIHALSPGIGHQTEQDGTIIQDHAAPIAFSDLMGHLLDQRLTVYTEEGKNEENKESVTILDESFVACNGKKEEPTESEVSMAGSDQNESNSIDDHTVEQGTGWVREEAKDYNENEDEVSLVKTERFKNEVQSRRIAMENDVQRRLLDSMVYWFLHEEEIVDNGSGEDDKDSLHLEILLSLENWHGGKEKQIDNENVRSLSETESFKKEEVEEIKEIQIEEILDERFVGCNGKKVEATESGVSMAGIDQGGFKNEDCKLNKANLIDDHIVEQGTGWAREFSFAESKVQSRRIAREAEVQRRLLDYMVNWFLHEEELVDNENKEEDDKYSQHMKILPPFDIENVVSLAETENFKKEEVEEIQESNDLVLENVAVGEEEKVDNGNEFEDQRILLHSLVNWFLCKETNFHKEKEEEDKDILHRKILLSLGNWHGCIEEKVDDENEETEGRIATDDYSVEKGDNEEEDGVSLQRRIPDFIVNCHGCEEEKVDSEKEEEEGPEGASMLNQITKGLNDIEFALKNENDASAPTGMIRDVTVHEHKLEEGVESAGE</sequence>
<reference evidence="2 3" key="1">
    <citation type="submission" date="2019-06" db="EMBL/GenBank/DDBJ databases">
        <title>A chromosomal-level reference genome of Carpinus fangiana (Coryloideae, Betulaceae).</title>
        <authorList>
            <person name="Yang X."/>
            <person name="Wang Z."/>
            <person name="Zhang L."/>
            <person name="Hao G."/>
            <person name="Liu J."/>
            <person name="Yang Y."/>
        </authorList>
    </citation>
    <scope>NUCLEOTIDE SEQUENCE [LARGE SCALE GENOMIC DNA]</scope>
    <source>
        <strain evidence="2">Cfa_2016G</strain>
        <tissue evidence="2">Leaf</tissue>
    </source>
</reference>
<feature type="region of interest" description="Disordered" evidence="1">
    <location>
        <begin position="75"/>
        <end position="104"/>
    </location>
</feature>
<dbReference type="Proteomes" id="UP000327013">
    <property type="component" value="Chromosome 1"/>
</dbReference>
<evidence type="ECO:0000313" key="3">
    <source>
        <dbReference type="Proteomes" id="UP000327013"/>
    </source>
</evidence>
<name>A0A5N6QAG6_9ROSI</name>
<accession>A0A5N6QAG6</accession>
<organism evidence="2 3">
    <name type="scientific">Carpinus fangiana</name>
    <dbReference type="NCBI Taxonomy" id="176857"/>
    <lineage>
        <taxon>Eukaryota</taxon>
        <taxon>Viridiplantae</taxon>
        <taxon>Streptophyta</taxon>
        <taxon>Embryophyta</taxon>
        <taxon>Tracheophyta</taxon>
        <taxon>Spermatophyta</taxon>
        <taxon>Magnoliopsida</taxon>
        <taxon>eudicotyledons</taxon>
        <taxon>Gunneridae</taxon>
        <taxon>Pentapetalae</taxon>
        <taxon>rosids</taxon>
        <taxon>fabids</taxon>
        <taxon>Fagales</taxon>
        <taxon>Betulaceae</taxon>
        <taxon>Carpinus</taxon>
    </lineage>
</organism>
<dbReference type="EMBL" id="CM017321">
    <property type="protein sequence ID" value="KAE7996288.1"/>
    <property type="molecule type" value="Genomic_DNA"/>
</dbReference>
<protein>
    <submittedName>
        <fullName evidence="2">Uncharacterized protein</fullName>
    </submittedName>
</protein>
<keyword evidence="3" id="KW-1185">Reference proteome</keyword>
<evidence type="ECO:0000256" key="1">
    <source>
        <dbReference type="SAM" id="MobiDB-lite"/>
    </source>
</evidence>
<evidence type="ECO:0000313" key="2">
    <source>
        <dbReference type="EMBL" id="KAE7996288.1"/>
    </source>
</evidence>
<proteinExistence type="predicted"/>